<organism evidence="1 2">
    <name type="scientific">Lepidopterella palustris CBS 459.81</name>
    <dbReference type="NCBI Taxonomy" id="1314670"/>
    <lineage>
        <taxon>Eukaryota</taxon>
        <taxon>Fungi</taxon>
        <taxon>Dikarya</taxon>
        <taxon>Ascomycota</taxon>
        <taxon>Pezizomycotina</taxon>
        <taxon>Dothideomycetes</taxon>
        <taxon>Pleosporomycetidae</taxon>
        <taxon>Mytilinidiales</taxon>
        <taxon>Argynnaceae</taxon>
        <taxon>Lepidopterella</taxon>
    </lineage>
</organism>
<keyword evidence="2" id="KW-1185">Reference proteome</keyword>
<accession>A0A8E2EDM1</accession>
<evidence type="ECO:0000313" key="1">
    <source>
        <dbReference type="EMBL" id="OCK82102.1"/>
    </source>
</evidence>
<dbReference type="EMBL" id="KV744899">
    <property type="protein sequence ID" value="OCK82102.1"/>
    <property type="molecule type" value="Genomic_DNA"/>
</dbReference>
<dbReference type="InterPro" id="IPR010323">
    <property type="entry name" value="DUF924"/>
</dbReference>
<dbReference type="OrthoDB" id="414698at2759"/>
<dbReference type="InterPro" id="IPR011990">
    <property type="entry name" value="TPR-like_helical_dom_sf"/>
</dbReference>
<sequence length="270" mass="30625">MASTRPFTLNKEIFNPKFYKLLQSIWFGGLPEGATAPNYEILKRWWMGSPEEKASFDTTCRTHFLSALESIGPEKYAIPSTPSPALAEPFLREISDAAKQSPENDGAEGASTALSFILLLDQMSRNIFRTPSTLTMVYNHYDIIAVSLITNLLSPNSSIQRPDQHPLYRLSSAHRFWFYMPLMHSESRESHKLLNNLLAEFRAELVDAGPAYKDALTYLDRAAGYEKTHGNIIEKFGRYPHRNEVLGRQTTEDERKWLEEGGETFGVAKS</sequence>
<dbReference type="Gene3D" id="1.20.58.320">
    <property type="entry name" value="TPR-like"/>
    <property type="match status" value="1"/>
</dbReference>
<dbReference type="SUPFAM" id="SSF48452">
    <property type="entry name" value="TPR-like"/>
    <property type="match status" value="1"/>
</dbReference>
<dbReference type="Gene3D" id="1.25.40.10">
    <property type="entry name" value="Tetratricopeptide repeat domain"/>
    <property type="match status" value="1"/>
</dbReference>
<dbReference type="AlphaFoldDB" id="A0A8E2EDM1"/>
<name>A0A8E2EDM1_9PEZI</name>
<proteinExistence type="predicted"/>
<dbReference type="Pfam" id="PF06041">
    <property type="entry name" value="DUF924"/>
    <property type="match status" value="1"/>
</dbReference>
<dbReference type="Proteomes" id="UP000250266">
    <property type="component" value="Unassembled WGS sequence"/>
</dbReference>
<evidence type="ECO:0000313" key="2">
    <source>
        <dbReference type="Proteomes" id="UP000250266"/>
    </source>
</evidence>
<gene>
    <name evidence="1" type="ORF">K432DRAFT_391583</name>
</gene>
<protein>
    <submittedName>
        <fullName evidence="1">DUF924-domain-containing protein</fullName>
    </submittedName>
</protein>
<reference evidence="1 2" key="1">
    <citation type="journal article" date="2016" name="Nat. Commun.">
        <title>Ectomycorrhizal ecology is imprinted in the genome of the dominant symbiotic fungus Cenococcum geophilum.</title>
        <authorList>
            <consortium name="DOE Joint Genome Institute"/>
            <person name="Peter M."/>
            <person name="Kohler A."/>
            <person name="Ohm R.A."/>
            <person name="Kuo A."/>
            <person name="Krutzmann J."/>
            <person name="Morin E."/>
            <person name="Arend M."/>
            <person name="Barry K.W."/>
            <person name="Binder M."/>
            <person name="Choi C."/>
            <person name="Clum A."/>
            <person name="Copeland A."/>
            <person name="Grisel N."/>
            <person name="Haridas S."/>
            <person name="Kipfer T."/>
            <person name="LaButti K."/>
            <person name="Lindquist E."/>
            <person name="Lipzen A."/>
            <person name="Maire R."/>
            <person name="Meier B."/>
            <person name="Mihaltcheva S."/>
            <person name="Molinier V."/>
            <person name="Murat C."/>
            <person name="Poggeler S."/>
            <person name="Quandt C.A."/>
            <person name="Sperisen C."/>
            <person name="Tritt A."/>
            <person name="Tisserant E."/>
            <person name="Crous P.W."/>
            <person name="Henrissat B."/>
            <person name="Nehls U."/>
            <person name="Egli S."/>
            <person name="Spatafora J.W."/>
            <person name="Grigoriev I.V."/>
            <person name="Martin F.M."/>
        </authorList>
    </citation>
    <scope>NUCLEOTIDE SEQUENCE [LARGE SCALE GENOMIC DNA]</scope>
    <source>
        <strain evidence="1 2">CBS 459.81</strain>
    </source>
</reference>